<protein>
    <recommendedName>
        <fullName evidence="1">DUF397 domain-containing protein</fullName>
    </recommendedName>
</protein>
<dbReference type="RefSeq" id="WP_088968961.1">
    <property type="nucleotide sequence ID" value="NZ_JBHLYF010000009.1"/>
</dbReference>
<sequence>MRLVAPLWRKATRSANEGNCVEVADNLPGMVLVRDSKDRSGPTLTFTPAAWRTFVAGTRHTG</sequence>
<reference evidence="2 3" key="1">
    <citation type="submission" date="2016-06" db="EMBL/GenBank/DDBJ databases">
        <authorList>
            <person name="Kjaerup R.B."/>
            <person name="Dalgaard T.S."/>
            <person name="Juul-Madsen H.R."/>
        </authorList>
    </citation>
    <scope>NUCLEOTIDE SEQUENCE [LARGE SCALE GENOMIC DNA]</scope>
    <source>
        <strain evidence="2 3">DSM 45097</strain>
    </source>
</reference>
<evidence type="ECO:0000313" key="2">
    <source>
        <dbReference type="EMBL" id="SCG37057.1"/>
    </source>
</evidence>
<keyword evidence="3" id="KW-1185">Reference proteome</keyword>
<proteinExistence type="predicted"/>
<dbReference type="Proteomes" id="UP000198210">
    <property type="component" value="Chromosome I"/>
</dbReference>
<evidence type="ECO:0000313" key="3">
    <source>
        <dbReference type="Proteomes" id="UP000198210"/>
    </source>
</evidence>
<name>A0A1C5GU18_9ACTN</name>
<dbReference type="AlphaFoldDB" id="A0A1C5GU18"/>
<dbReference type="InterPro" id="IPR007278">
    <property type="entry name" value="DUF397"/>
</dbReference>
<organism evidence="2 3">
    <name type="scientific">Micromonospora siamensis</name>
    <dbReference type="NCBI Taxonomy" id="299152"/>
    <lineage>
        <taxon>Bacteria</taxon>
        <taxon>Bacillati</taxon>
        <taxon>Actinomycetota</taxon>
        <taxon>Actinomycetes</taxon>
        <taxon>Micromonosporales</taxon>
        <taxon>Micromonosporaceae</taxon>
        <taxon>Micromonospora</taxon>
    </lineage>
</organism>
<dbReference type="EMBL" id="LT607751">
    <property type="protein sequence ID" value="SCG37057.1"/>
    <property type="molecule type" value="Genomic_DNA"/>
</dbReference>
<accession>A0A1C5GU18</accession>
<feature type="domain" description="DUF397" evidence="1">
    <location>
        <begin position="8"/>
        <end position="59"/>
    </location>
</feature>
<evidence type="ECO:0000259" key="1">
    <source>
        <dbReference type="Pfam" id="PF04149"/>
    </source>
</evidence>
<gene>
    <name evidence="2" type="ORF">GA0074704_0471</name>
</gene>
<dbReference type="Pfam" id="PF04149">
    <property type="entry name" value="DUF397"/>
    <property type="match status" value="1"/>
</dbReference>